<feature type="compositionally biased region" description="Low complexity" evidence="1">
    <location>
        <begin position="450"/>
        <end position="459"/>
    </location>
</feature>
<sequence>MRTQIPAVLIAVGFLGLPALANPPKESLRPTARAQDPSSQVQLASAVVRPVMRPSSTIDAAPAAEPTSGNLGFQRWIDGFRQRALSSGISAKTFDRAFRNVKYNTDVIQKDRNQSEFTKTIWQYLESAASEKRIKNGKAALRNHARTLDAIERQYGVDKEVVVAIWGMESSYGEYKGDYNLIEALATLSYDGRRGKFFEGQLMAALKILQSGDTTPGKMKGSWAGAMGHTQFIPTSYLAYAVDFTGDGKRDIWSNDPTDALASTAAYLQRSGWQKGKPWGVEVKLSNGFNYGLASRKITKPPSQWASLGVTDINGRAVPDSYGSGAILLPAGGRGAAFMVFKNFRAIERYNAADAYVIGVGHLSDRFKGGPPIKGNWPEGDRALTEKERKEMQRRLNRAGFKVGKVDGRIGPNSMDAIRKYQTSKGMTPDGFPSFSLLQAMRGGKGGSGSSSSSQSPNK</sequence>
<evidence type="ECO:0000313" key="5">
    <source>
        <dbReference type="Proteomes" id="UP000051870"/>
    </source>
</evidence>
<dbReference type="Gene3D" id="1.10.530.10">
    <property type="match status" value="1"/>
</dbReference>
<dbReference type="SUPFAM" id="SSF47090">
    <property type="entry name" value="PGBD-like"/>
    <property type="match status" value="1"/>
</dbReference>
<dbReference type="GO" id="GO:0009253">
    <property type="term" value="P:peptidoglycan catabolic process"/>
    <property type="evidence" value="ECO:0007669"/>
    <property type="project" value="TreeGrafter"/>
</dbReference>
<dbReference type="Pfam" id="PF13406">
    <property type="entry name" value="SLT_2"/>
    <property type="match status" value="1"/>
</dbReference>
<evidence type="ECO:0000256" key="1">
    <source>
        <dbReference type="SAM" id="MobiDB-lite"/>
    </source>
</evidence>
<name>A0A0P1IHE7_9RHOB</name>
<reference evidence="5" key="1">
    <citation type="submission" date="2015-09" db="EMBL/GenBank/DDBJ databases">
        <authorList>
            <person name="Rodrigo-Torres Lidia"/>
            <person name="Arahal R.David."/>
        </authorList>
    </citation>
    <scope>NUCLEOTIDE SEQUENCE [LARGE SCALE GENOMIC DNA]</scope>
    <source>
        <strain evidence="5">CECT 7735</strain>
    </source>
</reference>
<dbReference type="GeneID" id="83882708"/>
<feature type="domain" description="Transglycosylase SLT" evidence="3">
    <location>
        <begin position="73"/>
        <end position="365"/>
    </location>
</feature>
<dbReference type="InterPro" id="IPR023346">
    <property type="entry name" value="Lysozyme-like_dom_sf"/>
</dbReference>
<dbReference type="EC" id="4.2.2.-" evidence="4"/>
<feature type="domain" description="Peptidoglycan binding-like" evidence="2">
    <location>
        <begin position="386"/>
        <end position="441"/>
    </location>
</feature>
<dbReference type="PANTHER" id="PTHR30163:SF8">
    <property type="entry name" value="LYTIC MUREIN TRANSGLYCOSYLASE"/>
    <property type="match status" value="1"/>
</dbReference>
<dbReference type="InterPro" id="IPR002477">
    <property type="entry name" value="Peptidoglycan-bd-like"/>
</dbReference>
<dbReference type="AlphaFoldDB" id="A0A0P1IHE7"/>
<dbReference type="InterPro" id="IPR036365">
    <property type="entry name" value="PGBD-like_sf"/>
</dbReference>
<dbReference type="Gene3D" id="1.10.101.10">
    <property type="entry name" value="PGBD-like superfamily/PGBD"/>
    <property type="match status" value="1"/>
</dbReference>
<dbReference type="EMBL" id="CYTW01000006">
    <property type="protein sequence ID" value="CUK12900.1"/>
    <property type="molecule type" value="Genomic_DNA"/>
</dbReference>
<dbReference type="SUPFAM" id="SSF53955">
    <property type="entry name" value="Lysozyme-like"/>
    <property type="match status" value="1"/>
</dbReference>
<evidence type="ECO:0000259" key="3">
    <source>
        <dbReference type="Pfam" id="PF13406"/>
    </source>
</evidence>
<dbReference type="STRING" id="1715693.PH7735_03735"/>
<dbReference type="FunFam" id="1.10.8.350:FF:000001">
    <property type="entry name" value="Lytic murein transglycosylase B"/>
    <property type="match status" value="1"/>
</dbReference>
<gene>
    <name evidence="4" type="primary">mltB_3</name>
    <name evidence="4" type="ORF">PH7735_03735</name>
</gene>
<dbReference type="InterPro" id="IPR036366">
    <property type="entry name" value="PGBDSf"/>
</dbReference>
<dbReference type="InterPro" id="IPR011970">
    <property type="entry name" value="MltB_2"/>
</dbReference>
<dbReference type="Pfam" id="PF01471">
    <property type="entry name" value="PG_binding_1"/>
    <property type="match status" value="1"/>
</dbReference>
<dbReference type="InterPro" id="IPR043426">
    <property type="entry name" value="MltB-like"/>
</dbReference>
<accession>A0A0P1IHE7</accession>
<dbReference type="RefSeq" id="WP_233488354.1">
    <property type="nucleotide sequence ID" value="NZ_CYTW01000006.1"/>
</dbReference>
<protein>
    <submittedName>
        <fullName evidence="4">Membrane-bound lytic murein transglycosylase B</fullName>
        <ecNumber evidence="4">4.2.2.-</ecNumber>
    </submittedName>
</protein>
<dbReference type="Proteomes" id="UP000051870">
    <property type="component" value="Unassembled WGS sequence"/>
</dbReference>
<evidence type="ECO:0000259" key="2">
    <source>
        <dbReference type="Pfam" id="PF01471"/>
    </source>
</evidence>
<keyword evidence="4" id="KW-0456">Lyase</keyword>
<organism evidence="4 5">
    <name type="scientific">Shimia thalassica</name>
    <dbReference type="NCBI Taxonomy" id="1715693"/>
    <lineage>
        <taxon>Bacteria</taxon>
        <taxon>Pseudomonadati</taxon>
        <taxon>Pseudomonadota</taxon>
        <taxon>Alphaproteobacteria</taxon>
        <taxon>Rhodobacterales</taxon>
        <taxon>Roseobacteraceae</taxon>
    </lineage>
</organism>
<evidence type="ECO:0000313" key="4">
    <source>
        <dbReference type="EMBL" id="CUK12900.1"/>
    </source>
</evidence>
<keyword evidence="5" id="KW-1185">Reference proteome</keyword>
<dbReference type="Gene3D" id="1.10.8.350">
    <property type="entry name" value="Bacterial muramidase"/>
    <property type="match status" value="1"/>
</dbReference>
<dbReference type="PANTHER" id="PTHR30163">
    <property type="entry name" value="MEMBRANE-BOUND LYTIC MUREIN TRANSGLYCOSYLASE B"/>
    <property type="match status" value="1"/>
</dbReference>
<dbReference type="GO" id="GO:0008933">
    <property type="term" value="F:peptidoglycan lytic transglycosylase activity"/>
    <property type="evidence" value="ECO:0007669"/>
    <property type="project" value="TreeGrafter"/>
</dbReference>
<dbReference type="CDD" id="cd13399">
    <property type="entry name" value="Slt35-like"/>
    <property type="match status" value="1"/>
</dbReference>
<proteinExistence type="predicted"/>
<feature type="region of interest" description="Disordered" evidence="1">
    <location>
        <begin position="423"/>
        <end position="459"/>
    </location>
</feature>
<dbReference type="InterPro" id="IPR031304">
    <property type="entry name" value="SLT_2"/>
</dbReference>
<dbReference type="NCBIfam" id="TIGR02283">
    <property type="entry name" value="MltB_2"/>
    <property type="match status" value="1"/>
</dbReference>